<keyword evidence="1" id="KW-0732">Signal</keyword>
<protein>
    <recommendedName>
        <fullName evidence="4">DUF1254 domain-containing protein</fullName>
    </recommendedName>
</protein>
<evidence type="ECO:0000313" key="2">
    <source>
        <dbReference type="EMBL" id="KAJ4464943.1"/>
    </source>
</evidence>
<gene>
    <name evidence="2" type="ORF">J3R30DRAFT_3625639</name>
</gene>
<dbReference type="OrthoDB" id="2907151at2759"/>
<name>A0A9W8ZRF7_9AGAR</name>
<sequence length="267" mass="30288">MLIHTPTSRAQRRKAHGWSILIAALLSTLLVTNAFALPIISEHPGLESVSYANQSLLVYNETDYANQRIQARHLQLDSRDINLKKALIRIALFLNPDWAVLGFAYLDPEVGNTYYADGYNVDLWNLELPAMKLGSKHSPGFMYILPRLGLPAQSLDNDHWSCLVYASKREMKKNKPPMLFRERPANPENQGYTDGTQVGSIMFQRDPSFKGVTTMMIPTQAKVTEDWKLLAECYKSPNILPKVVTPNWNDWKADIAGLPKDYDLVRI</sequence>
<organism evidence="2 3">
    <name type="scientific">Lentinula aciculospora</name>
    <dbReference type="NCBI Taxonomy" id="153920"/>
    <lineage>
        <taxon>Eukaryota</taxon>
        <taxon>Fungi</taxon>
        <taxon>Dikarya</taxon>
        <taxon>Basidiomycota</taxon>
        <taxon>Agaricomycotina</taxon>
        <taxon>Agaricomycetes</taxon>
        <taxon>Agaricomycetidae</taxon>
        <taxon>Agaricales</taxon>
        <taxon>Marasmiineae</taxon>
        <taxon>Omphalotaceae</taxon>
        <taxon>Lentinula</taxon>
    </lineage>
</organism>
<reference evidence="2" key="1">
    <citation type="submission" date="2022-08" db="EMBL/GenBank/DDBJ databases">
        <title>A Global Phylogenomic Analysis of the Shiitake Genus Lentinula.</title>
        <authorList>
            <consortium name="DOE Joint Genome Institute"/>
            <person name="Sierra-Patev S."/>
            <person name="Min B."/>
            <person name="Naranjo-Ortiz M."/>
            <person name="Looney B."/>
            <person name="Konkel Z."/>
            <person name="Slot J.C."/>
            <person name="Sakamoto Y."/>
            <person name="Steenwyk J.L."/>
            <person name="Rokas A."/>
            <person name="Carro J."/>
            <person name="Camarero S."/>
            <person name="Ferreira P."/>
            <person name="Molpeceres G."/>
            <person name="Ruiz-Duenas F.J."/>
            <person name="Serrano A."/>
            <person name="Henrissat B."/>
            <person name="Drula E."/>
            <person name="Hughes K.W."/>
            <person name="Mata J.L."/>
            <person name="Ishikawa N.K."/>
            <person name="Vargas-Isla R."/>
            <person name="Ushijima S."/>
            <person name="Smith C.A."/>
            <person name="Ahrendt S."/>
            <person name="Andreopoulos W."/>
            <person name="He G."/>
            <person name="Labutti K."/>
            <person name="Lipzen A."/>
            <person name="Ng V."/>
            <person name="Riley R."/>
            <person name="Sandor L."/>
            <person name="Barry K."/>
            <person name="Martinez A.T."/>
            <person name="Xiao Y."/>
            <person name="Gibbons J.G."/>
            <person name="Terashima K."/>
            <person name="Grigoriev I.V."/>
            <person name="Hibbett D.S."/>
        </authorList>
    </citation>
    <scope>NUCLEOTIDE SEQUENCE</scope>
    <source>
        <strain evidence="2">JLM2183</strain>
    </source>
</reference>
<dbReference type="Proteomes" id="UP001150266">
    <property type="component" value="Unassembled WGS sequence"/>
</dbReference>
<accession>A0A9W8ZRF7</accession>
<evidence type="ECO:0000313" key="3">
    <source>
        <dbReference type="Proteomes" id="UP001150266"/>
    </source>
</evidence>
<dbReference type="EMBL" id="JAOTPV010000096">
    <property type="protein sequence ID" value="KAJ4464943.1"/>
    <property type="molecule type" value="Genomic_DNA"/>
</dbReference>
<evidence type="ECO:0008006" key="4">
    <source>
        <dbReference type="Google" id="ProtNLM"/>
    </source>
</evidence>
<keyword evidence="3" id="KW-1185">Reference proteome</keyword>
<feature type="chain" id="PRO_5040937899" description="DUF1254 domain-containing protein" evidence="1">
    <location>
        <begin position="37"/>
        <end position="267"/>
    </location>
</feature>
<dbReference type="AlphaFoldDB" id="A0A9W8ZRF7"/>
<comment type="caution">
    <text evidence="2">The sequence shown here is derived from an EMBL/GenBank/DDBJ whole genome shotgun (WGS) entry which is preliminary data.</text>
</comment>
<feature type="signal peptide" evidence="1">
    <location>
        <begin position="1"/>
        <end position="36"/>
    </location>
</feature>
<evidence type="ECO:0000256" key="1">
    <source>
        <dbReference type="SAM" id="SignalP"/>
    </source>
</evidence>
<proteinExistence type="predicted"/>